<dbReference type="GO" id="GO:0005739">
    <property type="term" value="C:mitochondrion"/>
    <property type="evidence" value="ECO:0007669"/>
    <property type="project" value="TreeGrafter"/>
</dbReference>
<dbReference type="Pfam" id="PF06784">
    <property type="entry name" value="UPF0240"/>
    <property type="match status" value="1"/>
</dbReference>
<feature type="compositionally biased region" description="Basic and acidic residues" evidence="2">
    <location>
        <begin position="379"/>
        <end position="390"/>
    </location>
</feature>
<proteinExistence type="predicted"/>
<name>A0AAN9YA44_9HEMI</name>
<dbReference type="AlphaFoldDB" id="A0AAN9YA44"/>
<organism evidence="3 4">
    <name type="scientific">Parthenolecanium corni</name>
    <dbReference type="NCBI Taxonomy" id="536013"/>
    <lineage>
        <taxon>Eukaryota</taxon>
        <taxon>Metazoa</taxon>
        <taxon>Ecdysozoa</taxon>
        <taxon>Arthropoda</taxon>
        <taxon>Hexapoda</taxon>
        <taxon>Insecta</taxon>
        <taxon>Pterygota</taxon>
        <taxon>Neoptera</taxon>
        <taxon>Paraneoptera</taxon>
        <taxon>Hemiptera</taxon>
        <taxon>Sternorrhyncha</taxon>
        <taxon>Coccoidea</taxon>
        <taxon>Coccidae</taxon>
        <taxon>Parthenolecanium</taxon>
    </lineage>
</organism>
<dbReference type="Proteomes" id="UP001367676">
    <property type="component" value="Unassembled WGS sequence"/>
</dbReference>
<gene>
    <name evidence="3" type="ORF">V9T40_003094</name>
</gene>
<keyword evidence="1" id="KW-0175">Coiled coil</keyword>
<dbReference type="GO" id="GO:0032981">
    <property type="term" value="P:mitochondrial respiratory chain complex I assembly"/>
    <property type="evidence" value="ECO:0007669"/>
    <property type="project" value="InterPro"/>
</dbReference>
<reference evidence="3 4" key="1">
    <citation type="submission" date="2024-03" db="EMBL/GenBank/DDBJ databases">
        <title>Adaptation during the transition from Ophiocordyceps entomopathogen to insect associate is accompanied by gene loss and intensified selection.</title>
        <authorList>
            <person name="Ward C.M."/>
            <person name="Onetto C.A."/>
            <person name="Borneman A.R."/>
        </authorList>
    </citation>
    <scope>NUCLEOTIDE SEQUENCE [LARGE SCALE GENOMIC DNA]</scope>
    <source>
        <strain evidence="3">AWRI1</strain>
        <tissue evidence="3">Single Adult Female</tissue>
    </source>
</reference>
<feature type="region of interest" description="Disordered" evidence="2">
    <location>
        <begin position="336"/>
        <end position="362"/>
    </location>
</feature>
<dbReference type="PANTHER" id="PTHR13338:SF4">
    <property type="entry name" value="NADH DEHYDROGENASE [UBIQUINONE] 1 ALPHA SUBCOMPLEX ASSEMBLY FACTOR 4"/>
    <property type="match status" value="1"/>
</dbReference>
<comment type="caution">
    <text evidence="3">The sequence shown here is derived from an EMBL/GenBank/DDBJ whole genome shotgun (WGS) entry which is preliminary data.</text>
</comment>
<dbReference type="PANTHER" id="PTHR13338">
    <property type="entry name" value="UPF0240 PROTEIN"/>
    <property type="match status" value="1"/>
</dbReference>
<dbReference type="InterPro" id="IPR009622">
    <property type="entry name" value="NDUFAF4"/>
</dbReference>
<dbReference type="EMBL" id="JBBCAQ010000006">
    <property type="protein sequence ID" value="KAK7603095.1"/>
    <property type="molecule type" value="Genomic_DNA"/>
</dbReference>
<keyword evidence="4" id="KW-1185">Reference proteome</keyword>
<feature type="coiled-coil region" evidence="1">
    <location>
        <begin position="62"/>
        <end position="89"/>
    </location>
</feature>
<feature type="compositionally biased region" description="Basic and acidic residues" evidence="2">
    <location>
        <begin position="398"/>
        <end position="417"/>
    </location>
</feature>
<evidence type="ECO:0000313" key="3">
    <source>
        <dbReference type="EMBL" id="KAK7603095.1"/>
    </source>
</evidence>
<feature type="region of interest" description="Disordered" evidence="2">
    <location>
        <begin position="379"/>
        <end position="417"/>
    </location>
</feature>
<accession>A0AAN9YA44</accession>
<evidence type="ECO:0000256" key="2">
    <source>
        <dbReference type="SAM" id="MobiDB-lite"/>
    </source>
</evidence>
<evidence type="ECO:0000256" key="1">
    <source>
        <dbReference type="SAM" id="Coils"/>
    </source>
</evidence>
<protein>
    <submittedName>
        <fullName evidence="3">Uncharacterized protein</fullName>
    </submittedName>
</protein>
<evidence type="ECO:0000313" key="4">
    <source>
        <dbReference type="Proteomes" id="UP001367676"/>
    </source>
</evidence>
<sequence>MGNHLASNLVRGFPSSLLRLVQRKTRRFNVIPRAEKLIDKIQENPSRAPIHEATQKLVEQLMKENPEKLQELTEKHEDLQKNLQSIYVKSEGENTEIFSKKKFPDSYEYRMMRTEEPDTNVPEGRYNAARAEHFLAAHERDPKVYSAEVLADVYKIDTNAMKNILEYVKIYSVALPMKTTRPPHVVQQMAQDMMPKGLYHEPEMRVLERKVQLAKDKMAKLYKLSHKKKDKLMSDMNLFESLVAMKPMVKKVKEDVMEEVTGAKNVHELSRKISIKMMAEPESKDDVADTSESVDKNVFVHKAKEKLIKYGVLDSSEEIKADKEARRHKAELAKFFPDPNVAHAEDTTVSSPEKEEEDHFALQTKKRLENVLLLETKKKDVEKNKVRSESSSDSATIEETKFDDLKTQRKEKLSDKG</sequence>